<dbReference type="Pfam" id="PF09055">
    <property type="entry name" value="Sod_Ni"/>
    <property type="match status" value="1"/>
</dbReference>
<accession>A0A4Q0AKH0</accession>
<proteinExistence type="predicted"/>
<dbReference type="EMBL" id="SCKW01000001">
    <property type="protein sequence ID" value="RWZ82025.1"/>
    <property type="molecule type" value="Genomic_DNA"/>
</dbReference>
<dbReference type="Gene3D" id="1.20.120.400">
    <property type="entry name" value="Nickel-containing superoxide dismutase"/>
    <property type="match status" value="1"/>
</dbReference>
<evidence type="ECO:0000313" key="2">
    <source>
        <dbReference type="Proteomes" id="UP000289269"/>
    </source>
</evidence>
<dbReference type="Proteomes" id="UP000289269">
    <property type="component" value="Unassembled WGS sequence"/>
</dbReference>
<sequence length="132" mass="15177">MFKRFIKPVYAHCDIPCGIYETDTMTHAAATCRRMVELIDQQSGDDLAARNNFARMVLVKEKHAQTVKDQLYILWSDYFKPEHLKDHPDLHQIIWQAAKTASRVKQTVDMALAEQLQAEVAEVARVFASTKK</sequence>
<protein>
    <submittedName>
        <fullName evidence="1">Superoxide dismutase, Ni</fullName>
        <ecNumber evidence="1">1.15.1.1</ecNumber>
    </submittedName>
</protein>
<dbReference type="NCBIfam" id="TIGR02753">
    <property type="entry name" value="sodN"/>
    <property type="match status" value="1"/>
</dbReference>
<reference evidence="1" key="1">
    <citation type="submission" date="2019-01" db="EMBL/GenBank/DDBJ databases">
        <title>Genomic signatures and co-occurrence patterns of the ultra-small Saccharimodia (Patescibacteria phylum) suggest a symbiotic lifestyle.</title>
        <authorList>
            <person name="Lemos L."/>
            <person name="Medeiros J."/>
            <person name="Andreote F."/>
            <person name="Fernandes G."/>
            <person name="Varani A."/>
            <person name="Oliveira G."/>
            <person name="Pylro V."/>
        </authorList>
    </citation>
    <scope>NUCLEOTIDE SEQUENCE [LARGE SCALE GENOMIC DNA]</scope>
    <source>
        <strain evidence="1">AMD01</strain>
    </source>
</reference>
<dbReference type="EC" id="1.15.1.1" evidence="1"/>
<name>A0A4Q0AKH0_9BACT</name>
<organism evidence="1 2">
    <name type="scientific">Candidatus Chaera renei</name>
    <dbReference type="NCBI Taxonomy" id="2506947"/>
    <lineage>
        <taxon>Bacteria</taxon>
        <taxon>Candidatus Saccharimonadota</taxon>
        <taxon>Candidatus Saccharimonadia</taxon>
        <taxon>Candidatus Saccharimonadales</taxon>
        <taxon>Candidatus Saccharimonadaceae</taxon>
        <taxon>Candidatus Chaera</taxon>
    </lineage>
</organism>
<dbReference type="InterPro" id="IPR036502">
    <property type="entry name" value="NiSOD_sf"/>
</dbReference>
<comment type="caution">
    <text evidence="1">The sequence shown here is derived from an EMBL/GenBank/DDBJ whole genome shotgun (WGS) entry which is preliminary data.</text>
</comment>
<dbReference type="GO" id="GO:0004784">
    <property type="term" value="F:superoxide dismutase activity"/>
    <property type="evidence" value="ECO:0007669"/>
    <property type="project" value="UniProtKB-EC"/>
</dbReference>
<dbReference type="GO" id="GO:0016151">
    <property type="term" value="F:nickel cation binding"/>
    <property type="evidence" value="ECO:0007669"/>
    <property type="project" value="InterPro"/>
</dbReference>
<keyword evidence="1" id="KW-0560">Oxidoreductase</keyword>
<dbReference type="AlphaFoldDB" id="A0A4Q0AKH0"/>
<keyword evidence="2" id="KW-1185">Reference proteome</keyword>
<dbReference type="SUPFAM" id="SSF109770">
    <property type="entry name" value="Nickel-containing superoxide dismutase, NiSOD"/>
    <property type="match status" value="1"/>
</dbReference>
<dbReference type="InterPro" id="IPR014123">
    <property type="entry name" value="Superoxide_dismutase_Ni-type"/>
</dbReference>
<evidence type="ECO:0000313" key="1">
    <source>
        <dbReference type="EMBL" id="RWZ82025.1"/>
    </source>
</evidence>
<gene>
    <name evidence="1" type="primary">sodN</name>
    <name evidence="1" type="ORF">EOT04_00100</name>
</gene>